<evidence type="ECO:0000256" key="5">
    <source>
        <dbReference type="ARBA" id="ARBA00022701"/>
    </source>
</evidence>
<feature type="domain" description="TPX2 C-terminal" evidence="10">
    <location>
        <begin position="539"/>
        <end position="590"/>
    </location>
</feature>
<feature type="domain" description="TPX2 central" evidence="11">
    <location>
        <begin position="54"/>
        <end position="179"/>
    </location>
</feature>
<dbReference type="InterPro" id="IPR027329">
    <property type="entry name" value="TPX2_C"/>
</dbReference>
<dbReference type="InterPro" id="IPR027330">
    <property type="entry name" value="TPX2_central_dom"/>
</dbReference>
<proteinExistence type="inferred from homology"/>
<dbReference type="Pfam" id="PF12214">
    <property type="entry name" value="TPX2_importin"/>
    <property type="match status" value="1"/>
</dbReference>
<dbReference type="GO" id="GO:0005634">
    <property type="term" value="C:nucleus"/>
    <property type="evidence" value="ECO:0007669"/>
    <property type="project" value="UniProtKB-SubCell"/>
</dbReference>
<evidence type="ECO:0000256" key="4">
    <source>
        <dbReference type="ARBA" id="ARBA00022490"/>
    </source>
</evidence>
<organism evidence="12 13">
    <name type="scientific">Dendrobium thyrsiflorum</name>
    <name type="common">Pinecone-like raceme dendrobium</name>
    <name type="synonym">Orchid</name>
    <dbReference type="NCBI Taxonomy" id="117978"/>
    <lineage>
        <taxon>Eukaryota</taxon>
        <taxon>Viridiplantae</taxon>
        <taxon>Streptophyta</taxon>
        <taxon>Embryophyta</taxon>
        <taxon>Tracheophyta</taxon>
        <taxon>Spermatophyta</taxon>
        <taxon>Magnoliopsida</taxon>
        <taxon>Liliopsida</taxon>
        <taxon>Asparagales</taxon>
        <taxon>Orchidaceae</taxon>
        <taxon>Epidendroideae</taxon>
        <taxon>Malaxideae</taxon>
        <taxon>Dendrobiinae</taxon>
        <taxon>Dendrobium</taxon>
    </lineage>
</organism>
<dbReference type="PANTHER" id="PTHR14326:SF44">
    <property type="entry name" value="TARGETING PROTEIN FOR XKLP2"/>
    <property type="match status" value="1"/>
</dbReference>
<keyword evidence="5" id="KW-0493">Microtubule</keyword>
<feature type="domain" description="TPX2 C-terminal" evidence="10">
    <location>
        <begin position="494"/>
        <end position="531"/>
    </location>
</feature>
<evidence type="ECO:0000313" key="12">
    <source>
        <dbReference type="EMBL" id="KAL0905090.1"/>
    </source>
</evidence>
<dbReference type="EMBL" id="JANQDX010000019">
    <property type="protein sequence ID" value="KAL0905090.1"/>
    <property type="molecule type" value="Genomic_DNA"/>
</dbReference>
<dbReference type="PANTHER" id="PTHR14326">
    <property type="entry name" value="TARGETING PROTEIN FOR XKLP2"/>
    <property type="match status" value="1"/>
</dbReference>
<evidence type="ECO:0000259" key="11">
    <source>
        <dbReference type="Pfam" id="PF12214"/>
    </source>
</evidence>
<comment type="similarity">
    <text evidence="3">Belongs to the TPX2 family.</text>
</comment>
<keyword evidence="4" id="KW-0963">Cytoplasm</keyword>
<evidence type="ECO:0000259" key="10">
    <source>
        <dbReference type="Pfam" id="PF06886"/>
    </source>
</evidence>
<dbReference type="GO" id="GO:0005819">
    <property type="term" value="C:spindle"/>
    <property type="evidence" value="ECO:0007669"/>
    <property type="project" value="UniProtKB-SubCell"/>
</dbReference>
<evidence type="ECO:0000256" key="9">
    <source>
        <dbReference type="SAM" id="MobiDB-lite"/>
    </source>
</evidence>
<sequence>MLSEVCLNSDSTFAFLVLDVAAAPATITKSDQDGKEFVNSNDTFTSIQMWPKLTLIRPEEAELETAQRVQAVRIKSSAELEEEMLAKLPRFKARPLNKKEFQLKTMEGQINMLKQLLFSLQLMLLLRIKSSQELELEEFEKIPKFKARPFNKKIFESKGDLGLLCQSKSQITTPQEFHFATNDRLGLPPSTMMIENFDKLSRHSDSSHHSQQGIPKITKPNPFHLHTELEEEKARIPKAIIYPYTTDYPVMPPKPRSKQSTKLESFHLDSLIRHEEEMHKMREKRERMEREEAERRIFIAQPIMKEDSIPLSKRKKKPLTDVQEFVFHVDHCAVERFELDKKMSRSLYCMWIIGLWKDLNLIRRDPIPLLERKRKPLINVQEFVLHLDPKAVERSEFNKKGSNSTSRKKMSRSLYCMWIIRLWKDLNLIRMEPISLPERKRKPLTDVQEFVLHVDHRAVERFEFDKKGINSISRKDLIPLLVRKRKPLTDVHEFVLHMDHRAVERSDFDKKLKSSMVIFKKEIKCIKRKRKPLTNIQEFILHVDHRAVKRSEFDKKMKEKELTGKIIREVQENTKMIEEEKEIKQMRKTMGSNSTSKKKKRKPLTYVHEFVLHVDHRAVERSEFDKKIKEKELTGKRIREEQDNAKMIKPKYCILNIMRSAISKSNFNDNKKKRTIYRSSCTINVNQLVMPRQSGFLTALVEQEITWDDKQNITDRPGQFGDHLVRDLIPLQKRKKAFHRCPRDDPPVIMDDIFKSEETSRQIYLGNIFMSQFLYKSELRKGERGSLGERESCEGEFVRDFTKVAPSKDLIVFFSDHHP</sequence>
<comment type="subcellular location">
    <subcellularLocation>
        <location evidence="2">Cytoplasm</location>
        <location evidence="2">Cytoskeleton</location>
        <location evidence="2">Spindle</location>
    </subcellularLocation>
    <subcellularLocation>
        <location evidence="1">Nucleus</location>
    </subcellularLocation>
</comment>
<keyword evidence="6" id="KW-0206">Cytoskeleton</keyword>
<accession>A0ABD0TZV9</accession>
<evidence type="ECO:0000256" key="3">
    <source>
        <dbReference type="ARBA" id="ARBA00005885"/>
    </source>
</evidence>
<keyword evidence="13" id="KW-1185">Reference proteome</keyword>
<feature type="domain" description="TPX2 C-terminal" evidence="10">
    <location>
        <begin position="610"/>
        <end position="649"/>
    </location>
</feature>
<protein>
    <submittedName>
        <fullName evidence="12">Uncharacterized protein</fullName>
    </submittedName>
</protein>
<evidence type="ECO:0000256" key="8">
    <source>
        <dbReference type="SAM" id="Coils"/>
    </source>
</evidence>
<name>A0ABD0TZV9_DENTH</name>
<keyword evidence="7" id="KW-0539">Nucleus</keyword>
<evidence type="ECO:0000313" key="13">
    <source>
        <dbReference type="Proteomes" id="UP001552299"/>
    </source>
</evidence>
<comment type="caution">
    <text evidence="12">The sequence shown here is derived from an EMBL/GenBank/DDBJ whole genome shotgun (WGS) entry which is preliminary data.</text>
</comment>
<reference evidence="12 13" key="1">
    <citation type="journal article" date="2024" name="Plant Biotechnol. J.">
        <title>Dendrobium thyrsiflorum genome and its molecular insights into genes involved in important horticultural traits.</title>
        <authorList>
            <person name="Chen B."/>
            <person name="Wang J.Y."/>
            <person name="Zheng P.J."/>
            <person name="Li K.L."/>
            <person name="Liang Y.M."/>
            <person name="Chen X.F."/>
            <person name="Zhang C."/>
            <person name="Zhao X."/>
            <person name="He X."/>
            <person name="Zhang G.Q."/>
            <person name="Liu Z.J."/>
            <person name="Xu Q."/>
        </authorList>
    </citation>
    <scope>NUCLEOTIDE SEQUENCE [LARGE SCALE GENOMIC DNA]</scope>
    <source>
        <strain evidence="12">GZMU011</strain>
    </source>
</reference>
<dbReference type="GO" id="GO:0005874">
    <property type="term" value="C:microtubule"/>
    <property type="evidence" value="ECO:0007669"/>
    <property type="project" value="UniProtKB-KW"/>
</dbReference>
<evidence type="ECO:0000256" key="1">
    <source>
        <dbReference type="ARBA" id="ARBA00004123"/>
    </source>
</evidence>
<evidence type="ECO:0000256" key="2">
    <source>
        <dbReference type="ARBA" id="ARBA00004186"/>
    </source>
</evidence>
<dbReference type="AlphaFoldDB" id="A0ABD0TZV9"/>
<dbReference type="Pfam" id="PF06886">
    <property type="entry name" value="TPX2"/>
    <property type="match status" value="3"/>
</dbReference>
<evidence type="ECO:0000256" key="7">
    <source>
        <dbReference type="ARBA" id="ARBA00023242"/>
    </source>
</evidence>
<dbReference type="Proteomes" id="UP001552299">
    <property type="component" value="Unassembled WGS sequence"/>
</dbReference>
<keyword evidence="8" id="KW-0175">Coiled coil</keyword>
<feature type="region of interest" description="Disordered" evidence="9">
    <location>
        <begin position="201"/>
        <end position="221"/>
    </location>
</feature>
<gene>
    <name evidence="12" type="ORF">M5K25_027266</name>
</gene>
<feature type="coiled-coil region" evidence="8">
    <location>
        <begin position="271"/>
        <end position="301"/>
    </location>
</feature>
<evidence type="ECO:0000256" key="6">
    <source>
        <dbReference type="ARBA" id="ARBA00023212"/>
    </source>
</evidence>
<dbReference type="InterPro" id="IPR009675">
    <property type="entry name" value="TPX2_fam"/>
</dbReference>